<keyword evidence="6" id="KW-0472">Membrane</keyword>
<dbReference type="PANTHER" id="PTHR30026:SF23">
    <property type="entry name" value="TO APRF-PUTATIVE OUTER MEMBRANE EFFLUX PROTEIN OR SECRETED ALKALINE PHOSPHATASE-RELATED"/>
    <property type="match status" value="1"/>
</dbReference>
<reference evidence="11" key="1">
    <citation type="submission" date="2018-02" db="EMBL/GenBank/DDBJ databases">
        <title>Genome sequencing of Solimonas sp. HR-BB.</title>
        <authorList>
            <person name="Lee Y."/>
            <person name="Jeon C.O."/>
        </authorList>
    </citation>
    <scope>NUCLEOTIDE SEQUENCE [LARGE SCALE GENOMIC DNA]</scope>
    <source>
        <strain evidence="11">HR-U</strain>
    </source>
</reference>
<keyword evidence="5" id="KW-0812">Transmembrane</keyword>
<dbReference type="Gene3D" id="1.20.1600.10">
    <property type="entry name" value="Outer membrane efflux proteins (OEP)"/>
    <property type="match status" value="1"/>
</dbReference>
<keyword evidence="7" id="KW-0998">Cell outer membrane</keyword>
<dbReference type="GO" id="GO:0015562">
    <property type="term" value="F:efflux transmembrane transporter activity"/>
    <property type="evidence" value="ECO:0007669"/>
    <property type="project" value="InterPro"/>
</dbReference>
<feature type="coiled-coil region" evidence="8">
    <location>
        <begin position="164"/>
        <end position="215"/>
    </location>
</feature>
<evidence type="ECO:0000256" key="9">
    <source>
        <dbReference type="SAM" id="SignalP"/>
    </source>
</evidence>
<gene>
    <name evidence="10" type="ORF">C5O19_11515</name>
</gene>
<evidence type="ECO:0000256" key="8">
    <source>
        <dbReference type="SAM" id="Coils"/>
    </source>
</evidence>
<dbReference type="EMBL" id="PTRA01000001">
    <property type="protein sequence ID" value="PQA60211.1"/>
    <property type="molecule type" value="Genomic_DNA"/>
</dbReference>
<evidence type="ECO:0000313" key="11">
    <source>
        <dbReference type="Proteomes" id="UP000239590"/>
    </source>
</evidence>
<dbReference type="Proteomes" id="UP000239590">
    <property type="component" value="Unassembled WGS sequence"/>
</dbReference>
<keyword evidence="3" id="KW-0813">Transport</keyword>
<dbReference type="GO" id="GO:0015288">
    <property type="term" value="F:porin activity"/>
    <property type="evidence" value="ECO:0007669"/>
    <property type="project" value="TreeGrafter"/>
</dbReference>
<evidence type="ECO:0000256" key="7">
    <source>
        <dbReference type="ARBA" id="ARBA00023237"/>
    </source>
</evidence>
<dbReference type="PANTHER" id="PTHR30026">
    <property type="entry name" value="OUTER MEMBRANE PROTEIN TOLC"/>
    <property type="match status" value="1"/>
</dbReference>
<organism evidence="10 11">
    <name type="scientific">Siphonobacter curvatus</name>
    <dbReference type="NCBI Taxonomy" id="2094562"/>
    <lineage>
        <taxon>Bacteria</taxon>
        <taxon>Pseudomonadati</taxon>
        <taxon>Bacteroidota</taxon>
        <taxon>Cytophagia</taxon>
        <taxon>Cytophagales</taxon>
        <taxon>Cytophagaceae</taxon>
        <taxon>Siphonobacter</taxon>
    </lineage>
</organism>
<evidence type="ECO:0000256" key="3">
    <source>
        <dbReference type="ARBA" id="ARBA00022448"/>
    </source>
</evidence>
<dbReference type="SUPFAM" id="SSF56954">
    <property type="entry name" value="Outer membrane efflux proteins (OEP)"/>
    <property type="match status" value="1"/>
</dbReference>
<accession>A0A2S7IR64</accession>
<dbReference type="Pfam" id="PF02321">
    <property type="entry name" value="OEP"/>
    <property type="match status" value="1"/>
</dbReference>
<evidence type="ECO:0000256" key="4">
    <source>
        <dbReference type="ARBA" id="ARBA00022452"/>
    </source>
</evidence>
<dbReference type="OrthoDB" id="1271612at2"/>
<evidence type="ECO:0000256" key="1">
    <source>
        <dbReference type="ARBA" id="ARBA00004442"/>
    </source>
</evidence>
<dbReference type="InterPro" id="IPR003423">
    <property type="entry name" value="OMP_efflux"/>
</dbReference>
<keyword evidence="8" id="KW-0175">Coiled coil</keyword>
<keyword evidence="9" id="KW-0732">Signal</keyword>
<evidence type="ECO:0000256" key="5">
    <source>
        <dbReference type="ARBA" id="ARBA00022692"/>
    </source>
</evidence>
<proteinExistence type="inferred from homology"/>
<dbReference type="GO" id="GO:1990281">
    <property type="term" value="C:efflux pump complex"/>
    <property type="evidence" value="ECO:0007669"/>
    <property type="project" value="TreeGrafter"/>
</dbReference>
<keyword evidence="4" id="KW-1134">Transmembrane beta strand</keyword>
<keyword evidence="11" id="KW-1185">Reference proteome</keyword>
<protein>
    <submittedName>
        <fullName evidence="10">TolC family protein</fullName>
    </submittedName>
</protein>
<dbReference type="InterPro" id="IPR051906">
    <property type="entry name" value="TolC-like"/>
</dbReference>
<evidence type="ECO:0000256" key="6">
    <source>
        <dbReference type="ARBA" id="ARBA00023136"/>
    </source>
</evidence>
<comment type="caution">
    <text evidence="10">The sequence shown here is derived from an EMBL/GenBank/DDBJ whole genome shotgun (WGS) entry which is preliminary data.</text>
</comment>
<evidence type="ECO:0000313" key="10">
    <source>
        <dbReference type="EMBL" id="PQA60211.1"/>
    </source>
</evidence>
<comment type="subcellular location">
    <subcellularLocation>
        <location evidence="1">Cell outer membrane</location>
    </subcellularLocation>
</comment>
<feature type="chain" id="PRO_5015534267" evidence="9">
    <location>
        <begin position="21"/>
        <end position="440"/>
    </location>
</feature>
<dbReference type="GO" id="GO:0009279">
    <property type="term" value="C:cell outer membrane"/>
    <property type="evidence" value="ECO:0007669"/>
    <property type="project" value="UniProtKB-SubCell"/>
</dbReference>
<comment type="similarity">
    <text evidence="2">Belongs to the outer membrane factor (OMF) (TC 1.B.17) family.</text>
</comment>
<sequence>MKRCIRAILLGINLIGVTQAQTIPPENHQTLTLTEAWQKAEQYNKTLQEQNLRIQISHEKVQDTKSERLPEIGASTQYARITNLPIYERGILNTPTQYPVLHNMFQLKTEAYFNLYEGKKLQTKIKSEETEHERVEIQKEENVSQVKLRVAAVYLDLQRSLIFKDLTLKNIEEAEKRLTDIRELHKNGVVIRSDLLRAELQLSRQKMALREIENSIAITSQKLNLMIGLPETTTIQPVALVEGDSLSRSYDSYLDDAFDHAHLLRISEKEQELTGLRLKELRADNKPKVGLFAEYQYGYPQITFFPYTGALYGFGMGGLKASYSLSSLYHNKHKIQAAAIDMQRQEVITSDRQDQVKQAVKEAYVRYGESLQRIQVAELSIKQAAENYRIVKNTYFNQLALLTDLIDADTQLLQSQYDLAAARLMARLQYYQLLHTTGNL</sequence>
<feature type="signal peptide" evidence="9">
    <location>
        <begin position="1"/>
        <end position="20"/>
    </location>
</feature>
<evidence type="ECO:0000256" key="2">
    <source>
        <dbReference type="ARBA" id="ARBA00007613"/>
    </source>
</evidence>
<name>A0A2S7IR64_9BACT</name>
<dbReference type="AlphaFoldDB" id="A0A2S7IR64"/>
<dbReference type="RefSeq" id="WP_104712252.1">
    <property type="nucleotide sequence ID" value="NZ_PTRA01000001.1"/>
</dbReference>